<dbReference type="EMBL" id="PPXC01000011">
    <property type="protein sequence ID" value="POH72774.1"/>
    <property type="molecule type" value="Genomic_DNA"/>
</dbReference>
<name>A0A2S3ZUJ6_ARTGL</name>
<accession>A0A2S3ZUJ6</accession>
<organism evidence="2 3">
    <name type="scientific">Arthrobacter glacialis</name>
    <dbReference type="NCBI Taxonomy" id="1664"/>
    <lineage>
        <taxon>Bacteria</taxon>
        <taxon>Bacillati</taxon>
        <taxon>Actinomycetota</taxon>
        <taxon>Actinomycetes</taxon>
        <taxon>Micrococcales</taxon>
        <taxon>Micrococcaceae</taxon>
        <taxon>Arthrobacter</taxon>
    </lineage>
</organism>
<dbReference type="SUPFAM" id="SSF56281">
    <property type="entry name" value="Metallo-hydrolase/oxidoreductase"/>
    <property type="match status" value="1"/>
</dbReference>
<proteinExistence type="predicted"/>
<dbReference type="RefSeq" id="WP_103466448.1">
    <property type="nucleotide sequence ID" value="NZ_PPXC01000011.1"/>
</dbReference>
<evidence type="ECO:0000259" key="1">
    <source>
        <dbReference type="SMART" id="SM00849"/>
    </source>
</evidence>
<dbReference type="InterPro" id="IPR036866">
    <property type="entry name" value="RibonucZ/Hydroxyglut_hydro"/>
</dbReference>
<dbReference type="InterPro" id="IPR001279">
    <property type="entry name" value="Metallo-B-lactamas"/>
</dbReference>
<gene>
    <name evidence="2" type="ORF">CVS27_14290</name>
</gene>
<sequence length="206" mass="21682">MQRLSNGAFQLSKSRGANGYVVAAGEQLVLIDPGMASGSAGVVNELREAGLLTAVRHVLLTHYDLDHAGAAKAVAAAAGATVWISRLDAQVLSGQLKPRTFFRRLSTAFGKPQLPESVSYIGESDGFPMGITAVAAPGHTAGHYAFHWEDSLFIGDAALVRQDGSLKQFPGFIITDKPTALQTTAALEAMDVGWVCPGHGKVTRKP</sequence>
<dbReference type="AlphaFoldDB" id="A0A2S3ZUJ6"/>
<evidence type="ECO:0000313" key="3">
    <source>
        <dbReference type="Proteomes" id="UP000237061"/>
    </source>
</evidence>
<reference evidence="2 3" key="1">
    <citation type="submission" date="2018-01" db="EMBL/GenBank/DDBJ databases">
        <title>Arthrobacter sp. nov., from glaciers in China.</title>
        <authorList>
            <person name="Liu Q."/>
            <person name="Xin Y.-H."/>
        </authorList>
    </citation>
    <scope>NUCLEOTIDE SEQUENCE [LARGE SCALE GENOMIC DNA]</scope>
    <source>
        <strain evidence="2 3">HLT2-12-2</strain>
    </source>
</reference>
<comment type="caution">
    <text evidence="2">The sequence shown here is derived from an EMBL/GenBank/DDBJ whole genome shotgun (WGS) entry which is preliminary data.</text>
</comment>
<dbReference type="GO" id="GO:0016787">
    <property type="term" value="F:hydrolase activity"/>
    <property type="evidence" value="ECO:0007669"/>
    <property type="project" value="UniProtKB-KW"/>
</dbReference>
<dbReference type="SMART" id="SM00849">
    <property type="entry name" value="Lactamase_B"/>
    <property type="match status" value="1"/>
</dbReference>
<dbReference type="PANTHER" id="PTHR42951">
    <property type="entry name" value="METALLO-BETA-LACTAMASE DOMAIN-CONTAINING"/>
    <property type="match status" value="1"/>
</dbReference>
<dbReference type="InterPro" id="IPR050855">
    <property type="entry name" value="NDM-1-like"/>
</dbReference>
<keyword evidence="2" id="KW-0378">Hydrolase</keyword>
<dbReference type="Proteomes" id="UP000237061">
    <property type="component" value="Unassembled WGS sequence"/>
</dbReference>
<dbReference type="Pfam" id="PF00753">
    <property type="entry name" value="Lactamase_B"/>
    <property type="match status" value="1"/>
</dbReference>
<dbReference type="Gene3D" id="3.60.15.10">
    <property type="entry name" value="Ribonuclease Z/Hydroxyacylglutathione hydrolase-like"/>
    <property type="match status" value="1"/>
</dbReference>
<protein>
    <submittedName>
        <fullName evidence="2">MBL fold metallo-hydrolase</fullName>
    </submittedName>
</protein>
<keyword evidence="3" id="KW-1185">Reference proteome</keyword>
<feature type="domain" description="Metallo-beta-lactamase" evidence="1">
    <location>
        <begin position="16"/>
        <end position="199"/>
    </location>
</feature>
<evidence type="ECO:0000313" key="2">
    <source>
        <dbReference type="EMBL" id="POH72774.1"/>
    </source>
</evidence>